<comment type="caution">
    <text evidence="1">The sequence shown here is derived from an EMBL/GenBank/DDBJ whole genome shotgun (WGS) entry which is preliminary data.</text>
</comment>
<accession>A0A8H4TBX5</accession>
<reference evidence="1" key="1">
    <citation type="journal article" date="2020" name="BMC Genomics">
        <title>Correction to: Identification and distribution of gene clusters required for synthesis of sphingolipid metabolism inhibitors in diverse species of the filamentous fungus Fusarium.</title>
        <authorList>
            <person name="Kim H.S."/>
            <person name="Lohmar J.M."/>
            <person name="Busman M."/>
            <person name="Brown D.W."/>
            <person name="Naumann T.A."/>
            <person name="Divon H.H."/>
            <person name="Lysoe E."/>
            <person name="Uhlig S."/>
            <person name="Proctor R.H."/>
        </authorList>
    </citation>
    <scope>NUCLEOTIDE SEQUENCE</scope>
    <source>
        <strain evidence="1">NRRL 20472</strain>
    </source>
</reference>
<name>A0A8H4TBX5_9HYPO</name>
<dbReference type="OrthoDB" id="3432781at2759"/>
<dbReference type="AlphaFoldDB" id="A0A8H4TBX5"/>
<evidence type="ECO:0000313" key="1">
    <source>
        <dbReference type="EMBL" id="KAF4955041.1"/>
    </source>
</evidence>
<proteinExistence type="predicted"/>
<gene>
    <name evidence="1" type="ORF">FSARC_11948</name>
</gene>
<dbReference type="EMBL" id="JABEXW010000792">
    <property type="protein sequence ID" value="KAF4955041.1"/>
    <property type="molecule type" value="Genomic_DNA"/>
</dbReference>
<keyword evidence="2" id="KW-1185">Reference proteome</keyword>
<organism evidence="1 2">
    <name type="scientific">Fusarium sarcochroum</name>
    <dbReference type="NCBI Taxonomy" id="1208366"/>
    <lineage>
        <taxon>Eukaryota</taxon>
        <taxon>Fungi</taxon>
        <taxon>Dikarya</taxon>
        <taxon>Ascomycota</taxon>
        <taxon>Pezizomycotina</taxon>
        <taxon>Sordariomycetes</taxon>
        <taxon>Hypocreomycetidae</taxon>
        <taxon>Hypocreales</taxon>
        <taxon>Nectriaceae</taxon>
        <taxon>Fusarium</taxon>
        <taxon>Fusarium lateritium species complex</taxon>
    </lineage>
</organism>
<protein>
    <submittedName>
        <fullName evidence="1">Uncharacterized protein</fullName>
    </submittedName>
</protein>
<reference evidence="1" key="2">
    <citation type="submission" date="2020-05" db="EMBL/GenBank/DDBJ databases">
        <authorList>
            <person name="Kim H.-S."/>
            <person name="Proctor R.H."/>
            <person name="Brown D.W."/>
        </authorList>
    </citation>
    <scope>NUCLEOTIDE SEQUENCE</scope>
    <source>
        <strain evidence="1">NRRL 20472</strain>
    </source>
</reference>
<dbReference type="Proteomes" id="UP000622797">
    <property type="component" value="Unassembled WGS sequence"/>
</dbReference>
<evidence type="ECO:0000313" key="2">
    <source>
        <dbReference type="Proteomes" id="UP000622797"/>
    </source>
</evidence>
<sequence>MSGQQIPPELPLCDGPKLHMFKFHGSRIHWQERLDDGATSSKGHVFRAVVRGRTYAIKVFRFFDPAGTECFWDPLLGKGTPPDTAAYYTDPFYAECRAYGRIRDTLEKKRKHRVAAAVVPCHGFLFLSPKDQQALERRGIDLRPQDGINFTPRDVNVDYQKSAIGGFRARAIVKDVWSSDSGVHTANLKKILDDIVSMNAIGIYNMDIRLDSFCDARIIEKCLMIW</sequence>
<dbReference type="InterPro" id="IPR025213">
    <property type="entry name" value="Sim4_Fta2"/>
</dbReference>
<dbReference type="Pfam" id="PF13095">
    <property type="entry name" value="FTA2"/>
    <property type="match status" value="1"/>
</dbReference>